<dbReference type="AlphaFoldDB" id="A0AAD3T460"/>
<feature type="region of interest" description="Disordered" evidence="1">
    <location>
        <begin position="136"/>
        <end position="156"/>
    </location>
</feature>
<evidence type="ECO:0000313" key="3">
    <source>
        <dbReference type="Proteomes" id="UP001279734"/>
    </source>
</evidence>
<organism evidence="2 3">
    <name type="scientific">Nepenthes gracilis</name>
    <name type="common">Slender pitcher plant</name>
    <dbReference type="NCBI Taxonomy" id="150966"/>
    <lineage>
        <taxon>Eukaryota</taxon>
        <taxon>Viridiplantae</taxon>
        <taxon>Streptophyta</taxon>
        <taxon>Embryophyta</taxon>
        <taxon>Tracheophyta</taxon>
        <taxon>Spermatophyta</taxon>
        <taxon>Magnoliopsida</taxon>
        <taxon>eudicotyledons</taxon>
        <taxon>Gunneridae</taxon>
        <taxon>Pentapetalae</taxon>
        <taxon>Caryophyllales</taxon>
        <taxon>Nepenthaceae</taxon>
        <taxon>Nepenthes</taxon>
    </lineage>
</organism>
<feature type="compositionally biased region" description="Polar residues" evidence="1">
    <location>
        <begin position="518"/>
        <end position="528"/>
    </location>
</feature>
<feature type="compositionally biased region" description="Polar residues" evidence="1">
    <location>
        <begin position="368"/>
        <end position="385"/>
    </location>
</feature>
<feature type="region of interest" description="Disordered" evidence="1">
    <location>
        <begin position="571"/>
        <end position="598"/>
    </location>
</feature>
<comment type="caution">
    <text evidence="2">The sequence shown here is derived from an EMBL/GenBank/DDBJ whole genome shotgun (WGS) entry which is preliminary data.</text>
</comment>
<feature type="region of interest" description="Disordered" evidence="1">
    <location>
        <begin position="462"/>
        <end position="498"/>
    </location>
</feature>
<name>A0AAD3T460_NEPGR</name>
<dbReference type="Proteomes" id="UP001279734">
    <property type="component" value="Unassembled WGS sequence"/>
</dbReference>
<reference evidence="2" key="1">
    <citation type="submission" date="2023-05" db="EMBL/GenBank/DDBJ databases">
        <title>Nepenthes gracilis genome sequencing.</title>
        <authorList>
            <person name="Fukushima K."/>
        </authorList>
    </citation>
    <scope>NUCLEOTIDE SEQUENCE</scope>
    <source>
        <strain evidence="2">SING2019-196</strain>
    </source>
</reference>
<feature type="region of interest" description="Disordered" evidence="1">
    <location>
        <begin position="365"/>
        <end position="399"/>
    </location>
</feature>
<protein>
    <submittedName>
        <fullName evidence="2">Uncharacterized protein</fullName>
    </submittedName>
</protein>
<proteinExistence type="predicted"/>
<keyword evidence="3" id="KW-1185">Reference proteome</keyword>
<accession>A0AAD3T460</accession>
<sequence>MSMPMHYYPLSGPLQFAGPNSQTQSQSMQGTLLPMPIVPLQMGNGPQIQQQVFIPSIQHHLVQSQRNMHEGQGLGFSPHMVPQLPHHLGNVGMNLSPPFAQHQNGKIDSNRKAVKITDPKTHEELRLDKRADVCTDDGSAGSRLHHSFPPQSRPPPAFATTPLGYYVNSYNAGTPIFLPPSSLPLVGTQLSSSGQVTGFNSLVSQAPPNVTFMNPSPFKSLSINKVETSAHGPGEPTTLGHPLDAQQIISSPQSTTIPVTIKPVAGFARESVIDSNIAEKGDLPELLRLPGSSYVQKNSEMSSENASLLSSSVFEQSQESPASVASESPTPGTAYSIPTSAPGEPALIVSDVDDRGMEIAGKMAGKTGHSQPLHQVDGQSDTSFPAQAADCSDSSKIRPSEPLETRIDHALPAACEHDTHAATTDVCGPADGFLESATCSSPVIHGMRIIRNTAGKDDIPLQEGTLQKSVGPGEHGEKEHNGHLMPDIDLNNGPASNSLKDAEVEKTTQDAGVGVVGTFQSDDQSTTHAEVDWRPADTSTSVQVPSIATDGHNMSLSNASLNRIDSMSCNEDHTKSGISHSEMATVPVNPSEENSRYEGEVIECTRPTFSSGPV</sequence>
<evidence type="ECO:0000313" key="2">
    <source>
        <dbReference type="EMBL" id="GMH22359.1"/>
    </source>
</evidence>
<dbReference type="EMBL" id="BSYO01000024">
    <property type="protein sequence ID" value="GMH22359.1"/>
    <property type="molecule type" value="Genomic_DNA"/>
</dbReference>
<feature type="region of interest" description="Disordered" evidence="1">
    <location>
        <begin position="518"/>
        <end position="540"/>
    </location>
</feature>
<evidence type="ECO:0000256" key="1">
    <source>
        <dbReference type="SAM" id="MobiDB-lite"/>
    </source>
</evidence>
<gene>
    <name evidence="2" type="ORF">Nepgr_024202</name>
</gene>
<feature type="compositionally biased region" description="Polar residues" evidence="1">
    <location>
        <begin position="313"/>
        <end position="339"/>
    </location>
</feature>
<feature type="region of interest" description="Disordered" evidence="1">
    <location>
        <begin position="306"/>
        <end position="342"/>
    </location>
</feature>